<name>A0A6N7SD99_9FIRM</name>
<reference evidence="3 4" key="1">
    <citation type="journal article" date="2019" name="Nat. Med.">
        <title>A library of human gut bacterial isolates paired with longitudinal multiomics data enables mechanistic microbiome research.</title>
        <authorList>
            <person name="Poyet M."/>
            <person name="Groussin M."/>
            <person name="Gibbons S.M."/>
            <person name="Avila-Pacheco J."/>
            <person name="Jiang X."/>
            <person name="Kearney S.M."/>
            <person name="Perrotta A.R."/>
            <person name="Berdy B."/>
            <person name="Zhao S."/>
            <person name="Lieberman T.D."/>
            <person name="Swanson P.K."/>
            <person name="Smith M."/>
            <person name="Roesemann S."/>
            <person name="Alexander J.E."/>
            <person name="Rich S.A."/>
            <person name="Livny J."/>
            <person name="Vlamakis H."/>
            <person name="Clish C."/>
            <person name="Bullock K."/>
            <person name="Deik A."/>
            <person name="Scott J."/>
            <person name="Pierce K.A."/>
            <person name="Xavier R.J."/>
            <person name="Alm E.J."/>
        </authorList>
    </citation>
    <scope>NUCLEOTIDE SEQUENCE [LARGE SCALE GENOMIC DNA]</scope>
    <source>
        <strain evidence="1 3">BIOML-A4</strain>
        <strain evidence="2 4">BIOML-A5</strain>
    </source>
</reference>
<keyword evidence="4" id="KW-1185">Reference proteome</keyword>
<proteinExistence type="predicted"/>
<dbReference type="OrthoDB" id="1707128at2"/>
<protein>
    <recommendedName>
        <fullName evidence="5">ImmA/IrrE family metallo-endopeptidase</fullName>
    </recommendedName>
</protein>
<organism evidence="1 3">
    <name type="scientific">Holdemania massiliensis</name>
    <dbReference type="NCBI Taxonomy" id="1468449"/>
    <lineage>
        <taxon>Bacteria</taxon>
        <taxon>Bacillati</taxon>
        <taxon>Bacillota</taxon>
        <taxon>Erysipelotrichia</taxon>
        <taxon>Erysipelotrichales</taxon>
        <taxon>Erysipelotrichaceae</taxon>
        <taxon>Holdemania</taxon>
    </lineage>
</organism>
<evidence type="ECO:0008006" key="5">
    <source>
        <dbReference type="Google" id="ProtNLM"/>
    </source>
</evidence>
<evidence type="ECO:0000313" key="2">
    <source>
        <dbReference type="EMBL" id="MSC35301.1"/>
    </source>
</evidence>
<dbReference type="Proteomes" id="UP000480929">
    <property type="component" value="Unassembled WGS sequence"/>
</dbReference>
<dbReference type="AlphaFoldDB" id="A0A6N7SD99"/>
<sequence>MMPLEWMEQQIYDNGIEIIPYDFGSQRIRAVYCDDVIGLSPLVDTDREKKCLLAEEFAHHQLNHGNILKDPHQETIARRSAHDRLIGLDGLIRACEAGCNSFNEVADYLDVTEEFLNEAIKEYASRYGTHAIKENYIIAFIPNLQIYKAERGGN</sequence>
<dbReference type="EMBL" id="WKPI01000073">
    <property type="protein sequence ID" value="MSC35301.1"/>
    <property type="molecule type" value="Genomic_DNA"/>
</dbReference>
<gene>
    <name evidence="2" type="ORF">GKD88_19525</name>
    <name evidence="1" type="ORF">GKE08_19415</name>
</gene>
<evidence type="ECO:0000313" key="4">
    <source>
        <dbReference type="Proteomes" id="UP000480929"/>
    </source>
</evidence>
<comment type="caution">
    <text evidence="1">The sequence shown here is derived from an EMBL/GenBank/DDBJ whole genome shotgun (WGS) entry which is preliminary data.</text>
</comment>
<evidence type="ECO:0000313" key="1">
    <source>
        <dbReference type="EMBL" id="MSA91485.1"/>
    </source>
</evidence>
<evidence type="ECO:0000313" key="3">
    <source>
        <dbReference type="Proteomes" id="UP000433575"/>
    </source>
</evidence>
<dbReference type="RefSeq" id="WP_154240713.1">
    <property type="nucleotide sequence ID" value="NZ_WKPI01000073.1"/>
</dbReference>
<accession>A0A6N7SD99</accession>
<dbReference type="EMBL" id="WKPJ01000066">
    <property type="protein sequence ID" value="MSA91485.1"/>
    <property type="molecule type" value="Genomic_DNA"/>
</dbReference>
<dbReference type="Proteomes" id="UP000433575">
    <property type="component" value="Unassembled WGS sequence"/>
</dbReference>